<reference evidence="9 10" key="1">
    <citation type="journal article" date="2018" name="IMA Fungus">
        <title>IMA Genome-F 9: Draft genome sequence of Annulohypoxylon stygium, Aspergillus mulundensis, Berkeleyomyces basicola (syn. Thielaviopsis basicola), Ceratocystis smalleyi, two Cercospora beticola strains, Coleophoma cylindrospora, Fusarium fracticaudum, Phialophora cf. hyalina, and Morchella septimelata.</title>
        <authorList>
            <person name="Wingfield B.D."/>
            <person name="Bills G.F."/>
            <person name="Dong Y."/>
            <person name="Huang W."/>
            <person name="Nel W.J."/>
            <person name="Swalarsk-Parry B.S."/>
            <person name="Vaghefi N."/>
            <person name="Wilken P.M."/>
            <person name="An Z."/>
            <person name="de Beer Z.W."/>
            <person name="De Vos L."/>
            <person name="Chen L."/>
            <person name="Duong T.A."/>
            <person name="Gao Y."/>
            <person name="Hammerbacher A."/>
            <person name="Kikkert J.R."/>
            <person name="Li Y."/>
            <person name="Li H."/>
            <person name="Li K."/>
            <person name="Li Q."/>
            <person name="Liu X."/>
            <person name="Ma X."/>
            <person name="Naidoo K."/>
            <person name="Pethybridge S.J."/>
            <person name="Sun J."/>
            <person name="Steenkamp E.T."/>
            <person name="van der Nest M.A."/>
            <person name="van Wyk S."/>
            <person name="Wingfield M.J."/>
            <person name="Xiong C."/>
            <person name="Yue Q."/>
            <person name="Zhang X."/>
        </authorList>
    </citation>
    <scope>NUCLEOTIDE SEQUENCE [LARGE SCALE GENOMIC DNA]</scope>
    <source>
        <strain evidence="9 10">DSM 5745</strain>
    </source>
</reference>
<dbReference type="AlphaFoldDB" id="A0A3D8RK12"/>
<name>A0A3D8RK12_9EURO</name>
<feature type="domain" description="Rhodopsin" evidence="8">
    <location>
        <begin position="26"/>
        <end position="80"/>
    </location>
</feature>
<organism evidence="9 10">
    <name type="scientific">Aspergillus mulundensis</name>
    <dbReference type="NCBI Taxonomy" id="1810919"/>
    <lineage>
        <taxon>Eukaryota</taxon>
        <taxon>Fungi</taxon>
        <taxon>Dikarya</taxon>
        <taxon>Ascomycota</taxon>
        <taxon>Pezizomycotina</taxon>
        <taxon>Eurotiomycetes</taxon>
        <taxon>Eurotiomycetidae</taxon>
        <taxon>Eurotiales</taxon>
        <taxon>Aspergillaceae</taxon>
        <taxon>Aspergillus</taxon>
        <taxon>Aspergillus subgen. Nidulantes</taxon>
    </lineage>
</organism>
<evidence type="ECO:0000313" key="9">
    <source>
        <dbReference type="EMBL" id="RDW74244.1"/>
    </source>
</evidence>
<dbReference type="GO" id="GO:0016020">
    <property type="term" value="C:membrane"/>
    <property type="evidence" value="ECO:0007669"/>
    <property type="project" value="UniProtKB-SubCell"/>
</dbReference>
<keyword evidence="2 7" id="KW-0812">Transmembrane</keyword>
<dbReference type="OrthoDB" id="3923077at2759"/>
<proteinExistence type="inferred from homology"/>
<dbReference type="InterPro" id="IPR049326">
    <property type="entry name" value="Rhodopsin_dom_fungi"/>
</dbReference>
<keyword evidence="10" id="KW-1185">Reference proteome</keyword>
<gene>
    <name evidence="9" type="ORF">DSM5745_06906</name>
</gene>
<dbReference type="PANTHER" id="PTHR33048:SF146">
    <property type="entry name" value="INTEGRAL MEMBRANE PROTEIN"/>
    <property type="match status" value="1"/>
</dbReference>
<accession>A0A3D8RK12</accession>
<dbReference type="GeneID" id="38117276"/>
<protein>
    <recommendedName>
        <fullName evidence="8">Rhodopsin domain-containing protein</fullName>
    </recommendedName>
</protein>
<evidence type="ECO:0000256" key="1">
    <source>
        <dbReference type="ARBA" id="ARBA00004141"/>
    </source>
</evidence>
<sequence length="339" mass="37250">MVQDQSLSIVAVSWTLGSLCIVIVGVRLYTRTFVTRQLGWDDFFIALSLLSAIVCSALAQVAVYYGLGMHTSDISDPDHRVQAAKYTVIAPNFSVVMVSIIWNVFAIIVIIGFCRPAKKIWLPDTPGSCFSLKLQLVGGTSQAGQKPILGTDVLMLTLALVSIQRLRRPLACDLPSLDLSKGSAGQCGGGNTREMHSPEKLTGACGYNMVLGPDHNMVLMYVIIICATLPTLPQAYVAIFHRRPSYYDSSTHRSGKSEPKPPPIRLRRLPDASLFETVAAEERGSSQENILDQDGMRIQKATEVRIVEESRDEAEAEDGHDRKYFPRQNPFRGSKGVPL</sequence>
<keyword evidence="4 7" id="KW-0472">Membrane</keyword>
<dbReference type="EMBL" id="PVWQ01000008">
    <property type="protein sequence ID" value="RDW74244.1"/>
    <property type="molecule type" value="Genomic_DNA"/>
</dbReference>
<comment type="caution">
    <text evidence="9">The sequence shown here is derived from an EMBL/GenBank/DDBJ whole genome shotgun (WGS) entry which is preliminary data.</text>
</comment>
<dbReference type="InterPro" id="IPR052337">
    <property type="entry name" value="SAT4-like"/>
</dbReference>
<evidence type="ECO:0000259" key="8">
    <source>
        <dbReference type="Pfam" id="PF20684"/>
    </source>
</evidence>
<evidence type="ECO:0000256" key="3">
    <source>
        <dbReference type="ARBA" id="ARBA00022989"/>
    </source>
</evidence>
<dbReference type="PANTHER" id="PTHR33048">
    <property type="entry name" value="PTH11-LIKE INTEGRAL MEMBRANE PROTEIN (AFU_ORTHOLOGUE AFUA_5G11245)"/>
    <property type="match status" value="1"/>
</dbReference>
<evidence type="ECO:0000256" key="7">
    <source>
        <dbReference type="SAM" id="Phobius"/>
    </source>
</evidence>
<feature type="region of interest" description="Disordered" evidence="6">
    <location>
        <begin position="247"/>
        <end position="269"/>
    </location>
</feature>
<feature type="transmembrane region" description="Helical" evidence="7">
    <location>
        <begin position="218"/>
        <end position="239"/>
    </location>
</feature>
<comment type="subcellular location">
    <subcellularLocation>
        <location evidence="1">Membrane</location>
        <topology evidence="1">Multi-pass membrane protein</topology>
    </subcellularLocation>
</comment>
<evidence type="ECO:0000256" key="6">
    <source>
        <dbReference type="SAM" id="MobiDB-lite"/>
    </source>
</evidence>
<comment type="similarity">
    <text evidence="5">Belongs to the SAT4 family.</text>
</comment>
<dbReference type="RefSeq" id="XP_026602012.1">
    <property type="nucleotide sequence ID" value="XM_026748922.1"/>
</dbReference>
<dbReference type="STRING" id="1810919.A0A3D8RK12"/>
<dbReference type="Proteomes" id="UP000256690">
    <property type="component" value="Unassembled WGS sequence"/>
</dbReference>
<keyword evidence="3 7" id="KW-1133">Transmembrane helix</keyword>
<feature type="transmembrane region" description="Helical" evidence="7">
    <location>
        <begin position="6"/>
        <end position="30"/>
    </location>
</feature>
<feature type="transmembrane region" description="Helical" evidence="7">
    <location>
        <begin position="42"/>
        <end position="67"/>
    </location>
</feature>
<dbReference type="Pfam" id="PF20684">
    <property type="entry name" value="Fung_rhodopsin"/>
    <property type="match status" value="1"/>
</dbReference>
<evidence type="ECO:0000313" key="10">
    <source>
        <dbReference type="Proteomes" id="UP000256690"/>
    </source>
</evidence>
<evidence type="ECO:0000256" key="2">
    <source>
        <dbReference type="ARBA" id="ARBA00022692"/>
    </source>
</evidence>
<evidence type="ECO:0000256" key="4">
    <source>
        <dbReference type="ARBA" id="ARBA00023136"/>
    </source>
</evidence>
<evidence type="ECO:0000256" key="5">
    <source>
        <dbReference type="ARBA" id="ARBA00038359"/>
    </source>
</evidence>
<feature type="region of interest" description="Disordered" evidence="6">
    <location>
        <begin position="309"/>
        <end position="339"/>
    </location>
</feature>
<feature type="transmembrane region" description="Helical" evidence="7">
    <location>
        <begin position="87"/>
        <end position="113"/>
    </location>
</feature>